<keyword evidence="1" id="KW-0732">Signal</keyword>
<evidence type="ECO:0000256" key="1">
    <source>
        <dbReference type="SAM" id="SignalP"/>
    </source>
</evidence>
<name>A0A1I7NVJ3_9HYPH</name>
<keyword evidence="3" id="KW-1185">Reference proteome</keyword>
<evidence type="ECO:0000313" key="2">
    <source>
        <dbReference type="EMBL" id="SFV38689.1"/>
    </source>
</evidence>
<reference evidence="3" key="1">
    <citation type="submission" date="2016-10" db="EMBL/GenBank/DDBJ databases">
        <authorList>
            <person name="Varghese N."/>
            <person name="Submissions S."/>
        </authorList>
    </citation>
    <scope>NUCLEOTIDE SEQUENCE [LARGE SCALE GENOMIC DNA]</scope>
    <source>
        <strain evidence="3">DSM 1565</strain>
    </source>
</reference>
<sequence length="475" mass="51178">MRILAVVLAALSVCACSMLNSSLLPQGPDSLGADGRPACESTTGSYNLSKTYLRVKVDLKGTTAQDHDKRLELAGVDILHRPDRDKGYCLDYAASPTAHDMVKIFKVREGRVLTKPTTANATPEPVQDAELAASGSGLLHAISTDAIDESAYILKTIIRTIFIGISGNPNFAETSAVQGRSVNGAAVNDRVVDVEYDPFDLAQSALVNSTLSQLGFCIILQGVTVPRDHGTIATYCDDPRRAVEKNIRMVNALRLAEDPPETLSSRGVFYRPRIPFTVLLFLNANRGSAQAKAKWELRGSEVVELENVSPILAIDVERAFFAERKTTVMFDQGALTNVCVFKTSELVQFVDVPLEIAKSMVALPANIIQVQIDQTAGQRNLLAAQNQLMQAEVRRLQAEQALTTTALGQALSKDESSKVAADAAKSQANQLIGDLLEDQLAAQEKDANSGIHELNGDFETTCPQANVKEITAGAL</sequence>
<accession>A0A1I7NVJ3</accession>
<dbReference type="PROSITE" id="PS51257">
    <property type="entry name" value="PROKAR_LIPOPROTEIN"/>
    <property type="match status" value="1"/>
</dbReference>
<dbReference type="EMBL" id="FPCH01000004">
    <property type="protein sequence ID" value="SFV38689.1"/>
    <property type="molecule type" value="Genomic_DNA"/>
</dbReference>
<organism evidence="2 3">
    <name type="scientific">Hyphomicrobium facile</name>
    <dbReference type="NCBI Taxonomy" id="51670"/>
    <lineage>
        <taxon>Bacteria</taxon>
        <taxon>Pseudomonadati</taxon>
        <taxon>Pseudomonadota</taxon>
        <taxon>Alphaproteobacteria</taxon>
        <taxon>Hyphomicrobiales</taxon>
        <taxon>Hyphomicrobiaceae</taxon>
        <taxon>Hyphomicrobium</taxon>
    </lineage>
</organism>
<evidence type="ECO:0000313" key="3">
    <source>
        <dbReference type="Proteomes" id="UP000199423"/>
    </source>
</evidence>
<feature type="signal peptide" evidence="1">
    <location>
        <begin position="1"/>
        <end position="15"/>
    </location>
</feature>
<feature type="chain" id="PRO_5012723708" evidence="1">
    <location>
        <begin position="16"/>
        <end position="475"/>
    </location>
</feature>
<protein>
    <submittedName>
        <fullName evidence="2">Uncharacterized protein</fullName>
    </submittedName>
</protein>
<dbReference type="AlphaFoldDB" id="A0A1I7NVJ3"/>
<dbReference type="STRING" id="51670.SAMN04488557_3796"/>
<gene>
    <name evidence="2" type="ORF">SAMN04488557_3796</name>
</gene>
<proteinExistence type="predicted"/>
<dbReference type="Proteomes" id="UP000199423">
    <property type="component" value="Unassembled WGS sequence"/>
</dbReference>